<dbReference type="Pfam" id="PF13399">
    <property type="entry name" value="LytR_C"/>
    <property type="match status" value="1"/>
</dbReference>
<proteinExistence type="predicted"/>
<feature type="domain" description="LytR/CpsA/Psr regulator C-terminal" evidence="2">
    <location>
        <begin position="85"/>
        <end position="174"/>
    </location>
</feature>
<reference evidence="4" key="1">
    <citation type="submission" date="2016-10" db="EMBL/GenBank/DDBJ databases">
        <authorList>
            <person name="Varghese N."/>
            <person name="Submissions S."/>
        </authorList>
    </citation>
    <scope>NUCLEOTIDE SEQUENCE [LARGE SCALE GENOMIC DNA]</scope>
    <source>
        <strain evidence="4">CGMCC 4.5579</strain>
    </source>
</reference>
<dbReference type="InterPro" id="IPR027381">
    <property type="entry name" value="LytR/CpsA/Psr_C"/>
</dbReference>
<keyword evidence="1" id="KW-0472">Membrane</keyword>
<dbReference type="STRING" id="587909.SAMN05421810_110193"/>
<feature type="transmembrane region" description="Helical" evidence="1">
    <location>
        <begin position="21"/>
        <end position="41"/>
    </location>
</feature>
<keyword evidence="4" id="KW-1185">Reference proteome</keyword>
<dbReference type="AlphaFoldDB" id="A0A1I5ZWP0"/>
<accession>A0A1I5ZWP0</accession>
<evidence type="ECO:0000256" key="1">
    <source>
        <dbReference type="SAM" id="Phobius"/>
    </source>
</evidence>
<name>A0A1I5ZWP0_9PSEU</name>
<keyword evidence="1" id="KW-0812">Transmembrane</keyword>
<evidence type="ECO:0000313" key="4">
    <source>
        <dbReference type="Proteomes" id="UP000198727"/>
    </source>
</evidence>
<keyword evidence="1" id="KW-1133">Transmembrane helix</keyword>
<dbReference type="NCBIfam" id="NF035953">
    <property type="entry name" value="integrity_Cei"/>
    <property type="match status" value="1"/>
</dbReference>
<dbReference type="RefSeq" id="WP_092535022.1">
    <property type="nucleotide sequence ID" value="NZ_FOWW01000010.1"/>
</dbReference>
<gene>
    <name evidence="3" type="ORF">SAMN05421810_110193</name>
</gene>
<dbReference type="OrthoDB" id="5194885at2"/>
<sequence length="226" mass="24005">MASGIGRAGRGVRPYRRRRPGPALIVFGVLAVLALSVWGYAITNRADIDEAIRCEPAAKPPDGMTYTRLGHDGLDGVTPLPPDKVGVRVLNAGAARNQAAVTTEELRQLGFTAASEPANDPAYEKAEADCRGQIRFGTNGAAAARTLSLVEPCAELIRDERQDASVDLAIGTRFGDVRPRTETLDILRHLREWSNSQGEATGGEQSAGGAPDLDPALLRAARDAHC</sequence>
<dbReference type="EMBL" id="FOWW01000010">
    <property type="protein sequence ID" value="SFQ60901.1"/>
    <property type="molecule type" value="Genomic_DNA"/>
</dbReference>
<organism evidence="3 4">
    <name type="scientific">Amycolatopsis arida</name>
    <dbReference type="NCBI Taxonomy" id="587909"/>
    <lineage>
        <taxon>Bacteria</taxon>
        <taxon>Bacillati</taxon>
        <taxon>Actinomycetota</taxon>
        <taxon>Actinomycetes</taxon>
        <taxon>Pseudonocardiales</taxon>
        <taxon>Pseudonocardiaceae</taxon>
        <taxon>Amycolatopsis</taxon>
    </lineage>
</organism>
<protein>
    <submittedName>
        <fullName evidence="3">LytR cell envelope-related transcriptional attenuator</fullName>
    </submittedName>
</protein>
<dbReference type="Proteomes" id="UP000198727">
    <property type="component" value="Unassembled WGS sequence"/>
</dbReference>
<evidence type="ECO:0000313" key="3">
    <source>
        <dbReference type="EMBL" id="SFQ60901.1"/>
    </source>
</evidence>
<evidence type="ECO:0000259" key="2">
    <source>
        <dbReference type="Pfam" id="PF13399"/>
    </source>
</evidence>